<keyword evidence="4" id="KW-1003">Cell membrane</keyword>
<dbReference type="PROSITE" id="PS50109">
    <property type="entry name" value="HIS_KIN"/>
    <property type="match status" value="1"/>
</dbReference>
<dbReference type="PROSITE" id="PS50885">
    <property type="entry name" value="HAMP"/>
    <property type="match status" value="1"/>
</dbReference>
<dbReference type="CDD" id="cd06225">
    <property type="entry name" value="HAMP"/>
    <property type="match status" value="1"/>
</dbReference>
<comment type="caution">
    <text evidence="15">The sequence shown here is derived from an EMBL/GenBank/DDBJ whole genome shotgun (WGS) entry which is preliminary data.</text>
</comment>
<evidence type="ECO:0000256" key="12">
    <source>
        <dbReference type="SAM" id="Phobius"/>
    </source>
</evidence>
<dbReference type="InterPro" id="IPR003594">
    <property type="entry name" value="HATPase_dom"/>
</dbReference>
<evidence type="ECO:0000256" key="5">
    <source>
        <dbReference type="ARBA" id="ARBA00022553"/>
    </source>
</evidence>
<dbReference type="GO" id="GO:0005524">
    <property type="term" value="F:ATP binding"/>
    <property type="evidence" value="ECO:0007669"/>
    <property type="project" value="UniProtKB-KW"/>
</dbReference>
<dbReference type="InterPro" id="IPR036890">
    <property type="entry name" value="HATPase_C_sf"/>
</dbReference>
<dbReference type="InterPro" id="IPR010559">
    <property type="entry name" value="Sig_transdc_His_kin_internal"/>
</dbReference>
<protein>
    <recommendedName>
        <fullName evidence="3">histidine kinase</fullName>
        <ecNumber evidence="3">2.7.13.3</ecNumber>
    </recommendedName>
</protein>
<dbReference type="Pfam" id="PF00672">
    <property type="entry name" value="HAMP"/>
    <property type="match status" value="1"/>
</dbReference>
<dbReference type="RefSeq" id="WP_116063415.1">
    <property type="nucleotide sequence ID" value="NZ_QRDZ01000023.1"/>
</dbReference>
<dbReference type="Gene3D" id="3.30.450.20">
    <property type="entry name" value="PAS domain"/>
    <property type="match status" value="1"/>
</dbReference>
<keyword evidence="16" id="KW-1185">Reference proteome</keyword>
<reference evidence="15 16" key="1">
    <citation type="submission" date="2018-07" db="EMBL/GenBank/DDBJ databases">
        <title>Genomic Encyclopedia of Type Strains, Phase III (KMG-III): the genomes of soil and plant-associated and newly described type strains.</title>
        <authorList>
            <person name="Whitman W."/>
        </authorList>
    </citation>
    <scope>NUCLEOTIDE SEQUENCE [LARGE SCALE GENOMIC DNA]</scope>
    <source>
        <strain evidence="15 16">CECT 7287</strain>
    </source>
</reference>
<organism evidence="15 16">
    <name type="scientific">Cohnella phaseoli</name>
    <dbReference type="NCBI Taxonomy" id="456490"/>
    <lineage>
        <taxon>Bacteria</taxon>
        <taxon>Bacillati</taxon>
        <taxon>Bacillota</taxon>
        <taxon>Bacilli</taxon>
        <taxon>Bacillales</taxon>
        <taxon>Paenibacillaceae</taxon>
        <taxon>Cohnella</taxon>
    </lineage>
</organism>
<dbReference type="SMART" id="SM00387">
    <property type="entry name" value="HATPase_c"/>
    <property type="match status" value="1"/>
</dbReference>
<evidence type="ECO:0000259" key="13">
    <source>
        <dbReference type="PROSITE" id="PS50109"/>
    </source>
</evidence>
<feature type="domain" description="HAMP" evidence="14">
    <location>
        <begin position="316"/>
        <end position="368"/>
    </location>
</feature>
<accession>A0A3D9IRP4</accession>
<evidence type="ECO:0000256" key="9">
    <source>
        <dbReference type="ARBA" id="ARBA00022840"/>
    </source>
</evidence>
<comment type="catalytic activity">
    <reaction evidence="1">
        <text>ATP + protein L-histidine = ADP + protein N-phospho-L-histidine.</text>
        <dbReference type="EC" id="2.7.13.3"/>
    </reaction>
</comment>
<dbReference type="Pfam" id="PF06580">
    <property type="entry name" value="His_kinase"/>
    <property type="match status" value="1"/>
</dbReference>
<dbReference type="Gene3D" id="1.10.8.500">
    <property type="entry name" value="HAMP domain in histidine kinase"/>
    <property type="match status" value="1"/>
</dbReference>
<dbReference type="SUPFAM" id="SSF158472">
    <property type="entry name" value="HAMP domain-like"/>
    <property type="match status" value="1"/>
</dbReference>
<evidence type="ECO:0000256" key="1">
    <source>
        <dbReference type="ARBA" id="ARBA00000085"/>
    </source>
</evidence>
<feature type="transmembrane region" description="Helical" evidence="12">
    <location>
        <begin position="292"/>
        <end position="314"/>
    </location>
</feature>
<feature type="domain" description="Histidine kinase" evidence="13">
    <location>
        <begin position="481"/>
        <end position="596"/>
    </location>
</feature>
<dbReference type="GO" id="GO:0005886">
    <property type="term" value="C:plasma membrane"/>
    <property type="evidence" value="ECO:0007669"/>
    <property type="project" value="UniProtKB-SubCell"/>
</dbReference>
<keyword evidence="6" id="KW-0808">Transferase</keyword>
<name>A0A3D9IRP4_9BACL</name>
<keyword evidence="5" id="KW-0597">Phosphoprotein</keyword>
<dbReference type="InterPro" id="IPR050640">
    <property type="entry name" value="Bact_2-comp_sensor_kinase"/>
</dbReference>
<dbReference type="EMBL" id="QRDZ01000023">
    <property type="protein sequence ID" value="RED64433.1"/>
    <property type="molecule type" value="Genomic_DNA"/>
</dbReference>
<keyword evidence="12" id="KW-0812">Transmembrane</keyword>
<keyword evidence="12" id="KW-1133">Transmembrane helix</keyword>
<dbReference type="GO" id="GO:0000155">
    <property type="term" value="F:phosphorelay sensor kinase activity"/>
    <property type="evidence" value="ECO:0007669"/>
    <property type="project" value="InterPro"/>
</dbReference>
<keyword evidence="11 12" id="KW-0472">Membrane</keyword>
<sequence length="600" mass="68281">MFSRALSYYGRYKLRIQLILINGMIVLTIIVVMGAIAAFHNYNSTKKSVSNSVDLLFNQVNGRLVEFLESVDLVSGAVFLNNDFQKMVLLEAGESDGYDRYLNVRNYMNGYRELNHSIKGFVFVDSSGNRYVSSFSVPSELTAFLDANERDGFGDGSMMLLPLFLREDRVSSVYLGIREVRSILDMKYMQKIGVGFVVLDRNKLDSLIDDKFLKPGSEVLIVGDGRRVISSTDKAGVGKRIDESVSTEEQRDQFVTIDRTRYMVKTSRLSQTGLTLVAKIPTDELFKEARTIAYSLLFAIPIPIVLAILINLYFNILITKPLKKLTDAFRRFASGDMTIQIRYSDNNELTGIARQFNKMVGEIHELSRRNLATQQQLYESELAKKQFELDGLHSQINSHFLYNTLNSMVGMALTDSKQEIIRTVENLGNFFRYSVNVNDFVEIVDELKHLDTYLDIQKLRFPRKFRYLSEIEPALLHHRMLKLVLQPLIENALFHGLEHKQGKGLLKIKMFSSGDDMLLQVFDNGMGMDIQTLSRLNASLLSGDEESDTRDKDRRGVGLVNIHRRIRLHYGDGYGIRAKSWENIGTVVSVAIPKMERGGI</sequence>
<evidence type="ECO:0000256" key="3">
    <source>
        <dbReference type="ARBA" id="ARBA00012438"/>
    </source>
</evidence>
<evidence type="ECO:0000259" key="14">
    <source>
        <dbReference type="PROSITE" id="PS50885"/>
    </source>
</evidence>
<evidence type="ECO:0000256" key="6">
    <source>
        <dbReference type="ARBA" id="ARBA00022679"/>
    </source>
</evidence>
<dbReference type="PANTHER" id="PTHR34220:SF7">
    <property type="entry name" value="SENSOR HISTIDINE KINASE YPDA"/>
    <property type="match status" value="1"/>
</dbReference>
<evidence type="ECO:0000256" key="8">
    <source>
        <dbReference type="ARBA" id="ARBA00022777"/>
    </source>
</evidence>
<keyword evidence="8 15" id="KW-0418">Kinase</keyword>
<evidence type="ECO:0000256" key="11">
    <source>
        <dbReference type="ARBA" id="ARBA00023136"/>
    </source>
</evidence>
<keyword evidence="10" id="KW-0902">Two-component regulatory system</keyword>
<dbReference type="Pfam" id="PF02518">
    <property type="entry name" value="HATPase_c"/>
    <property type="match status" value="1"/>
</dbReference>
<dbReference type="OrthoDB" id="9809348at2"/>
<evidence type="ECO:0000256" key="4">
    <source>
        <dbReference type="ARBA" id="ARBA00022475"/>
    </source>
</evidence>
<evidence type="ECO:0000256" key="7">
    <source>
        <dbReference type="ARBA" id="ARBA00022741"/>
    </source>
</evidence>
<dbReference type="InterPro" id="IPR005467">
    <property type="entry name" value="His_kinase_dom"/>
</dbReference>
<keyword evidence="7" id="KW-0547">Nucleotide-binding</keyword>
<dbReference type="Gene3D" id="3.30.565.10">
    <property type="entry name" value="Histidine kinase-like ATPase, C-terminal domain"/>
    <property type="match status" value="1"/>
</dbReference>
<evidence type="ECO:0000256" key="10">
    <source>
        <dbReference type="ARBA" id="ARBA00023012"/>
    </source>
</evidence>
<gene>
    <name evidence="15" type="ORF">DFP98_123105</name>
</gene>
<dbReference type="PANTHER" id="PTHR34220">
    <property type="entry name" value="SENSOR HISTIDINE KINASE YPDA"/>
    <property type="match status" value="1"/>
</dbReference>
<dbReference type="SUPFAM" id="SSF55874">
    <property type="entry name" value="ATPase domain of HSP90 chaperone/DNA topoisomerase II/histidine kinase"/>
    <property type="match status" value="1"/>
</dbReference>
<proteinExistence type="predicted"/>
<dbReference type="EC" id="2.7.13.3" evidence="3"/>
<dbReference type="SMART" id="SM00304">
    <property type="entry name" value="HAMP"/>
    <property type="match status" value="1"/>
</dbReference>
<dbReference type="Proteomes" id="UP000256977">
    <property type="component" value="Unassembled WGS sequence"/>
</dbReference>
<dbReference type="InterPro" id="IPR003660">
    <property type="entry name" value="HAMP_dom"/>
</dbReference>
<dbReference type="AlphaFoldDB" id="A0A3D9IRP4"/>
<evidence type="ECO:0000256" key="2">
    <source>
        <dbReference type="ARBA" id="ARBA00004651"/>
    </source>
</evidence>
<evidence type="ECO:0000313" key="16">
    <source>
        <dbReference type="Proteomes" id="UP000256977"/>
    </source>
</evidence>
<comment type="subcellular location">
    <subcellularLocation>
        <location evidence="2">Cell membrane</location>
        <topology evidence="2">Multi-pass membrane protein</topology>
    </subcellularLocation>
</comment>
<feature type="transmembrane region" description="Helical" evidence="12">
    <location>
        <begin position="20"/>
        <end position="42"/>
    </location>
</feature>
<keyword evidence="9" id="KW-0067">ATP-binding</keyword>
<evidence type="ECO:0000313" key="15">
    <source>
        <dbReference type="EMBL" id="RED64433.1"/>
    </source>
</evidence>